<dbReference type="InterPro" id="IPR025202">
    <property type="entry name" value="PLD-like_dom"/>
</dbReference>
<keyword evidence="5" id="KW-0964">Secreted</keyword>
<protein>
    <recommendedName>
        <fullName evidence="4">Phospholipase D</fullName>
    </recommendedName>
    <alternativeName>
        <fullName evidence="9">Choline phosphatase</fullName>
    </alternativeName>
</protein>
<evidence type="ECO:0000256" key="3">
    <source>
        <dbReference type="ARBA" id="ARBA00004613"/>
    </source>
</evidence>
<proteinExistence type="predicted"/>
<dbReference type="InterPro" id="IPR015679">
    <property type="entry name" value="PLipase_D_fam"/>
</dbReference>
<dbReference type="STRING" id="1572751.PK98_04210"/>
<dbReference type="GO" id="GO:0009395">
    <property type="term" value="P:phospholipid catabolic process"/>
    <property type="evidence" value="ECO:0007669"/>
    <property type="project" value="TreeGrafter"/>
</dbReference>
<comment type="caution">
    <text evidence="11">The sequence shown here is derived from an EMBL/GenBank/DDBJ whole genome shotgun (WGS) entry which is preliminary data.</text>
</comment>
<dbReference type="Gene3D" id="3.30.870.10">
    <property type="entry name" value="Endonuclease Chain A"/>
    <property type="match status" value="2"/>
</dbReference>
<comment type="catalytic activity">
    <reaction evidence="1">
        <text>a 1,2-diacyl-sn-glycero-3-phosphocholine + H2O = a 1,2-diacyl-sn-glycero-3-phosphate + choline + H(+)</text>
        <dbReference type="Rhea" id="RHEA:14445"/>
        <dbReference type="ChEBI" id="CHEBI:15354"/>
        <dbReference type="ChEBI" id="CHEBI:15377"/>
        <dbReference type="ChEBI" id="CHEBI:15378"/>
        <dbReference type="ChEBI" id="CHEBI:57643"/>
        <dbReference type="ChEBI" id="CHEBI:58608"/>
        <dbReference type="EC" id="3.1.4.4"/>
    </reaction>
</comment>
<accession>A0A0B2BWN8</accession>
<keyword evidence="7" id="KW-0378">Hydrolase</keyword>
<comment type="function">
    <text evidence="2">Could be a virulence factor.</text>
</comment>
<evidence type="ECO:0000313" key="11">
    <source>
        <dbReference type="EMBL" id="KHL25819.1"/>
    </source>
</evidence>
<dbReference type="InterPro" id="IPR001736">
    <property type="entry name" value="PLipase_D/transphosphatidylase"/>
</dbReference>
<dbReference type="PANTHER" id="PTHR18896:SF76">
    <property type="entry name" value="PHOSPHOLIPASE"/>
    <property type="match status" value="1"/>
</dbReference>
<gene>
    <name evidence="11" type="ORF">PK98_04210</name>
</gene>
<evidence type="ECO:0000256" key="7">
    <source>
        <dbReference type="ARBA" id="ARBA00022801"/>
    </source>
</evidence>
<comment type="subcellular location">
    <subcellularLocation>
        <location evidence="3">Secreted</location>
    </subcellularLocation>
</comment>
<feature type="domain" description="PLD phosphodiesterase" evidence="10">
    <location>
        <begin position="140"/>
        <end position="163"/>
    </location>
</feature>
<keyword evidence="8" id="KW-0443">Lipid metabolism</keyword>
<evidence type="ECO:0000256" key="8">
    <source>
        <dbReference type="ARBA" id="ARBA00023098"/>
    </source>
</evidence>
<name>A0A0B2BWN8_9SPHN</name>
<dbReference type="AlphaFoldDB" id="A0A0B2BWN8"/>
<evidence type="ECO:0000256" key="9">
    <source>
        <dbReference type="ARBA" id="ARBA00029594"/>
    </source>
</evidence>
<keyword evidence="12" id="KW-1185">Reference proteome</keyword>
<keyword evidence="6" id="KW-0677">Repeat</keyword>
<evidence type="ECO:0000256" key="2">
    <source>
        <dbReference type="ARBA" id="ARBA00003145"/>
    </source>
</evidence>
<reference evidence="11 12" key="1">
    <citation type="submission" date="2014-11" db="EMBL/GenBank/DDBJ databases">
        <title>Draft genome sequence of Kirrobacter mercurialis.</title>
        <authorList>
            <person name="Coil D.A."/>
            <person name="Eisen J.A."/>
        </authorList>
    </citation>
    <scope>NUCLEOTIDE SEQUENCE [LARGE SCALE GENOMIC DNA]</scope>
    <source>
        <strain evidence="11 12">Coronado</strain>
    </source>
</reference>
<evidence type="ECO:0000256" key="1">
    <source>
        <dbReference type="ARBA" id="ARBA00000798"/>
    </source>
</evidence>
<organism evidence="11 12">
    <name type="scientific">Croceibacterium mercuriale</name>
    <dbReference type="NCBI Taxonomy" id="1572751"/>
    <lineage>
        <taxon>Bacteria</taxon>
        <taxon>Pseudomonadati</taxon>
        <taxon>Pseudomonadota</taxon>
        <taxon>Alphaproteobacteria</taxon>
        <taxon>Sphingomonadales</taxon>
        <taxon>Erythrobacteraceae</taxon>
        <taxon>Croceibacterium</taxon>
    </lineage>
</organism>
<dbReference type="Proteomes" id="UP000030988">
    <property type="component" value="Unassembled WGS sequence"/>
</dbReference>
<dbReference type="GO" id="GO:0004630">
    <property type="term" value="F:phospholipase D activity"/>
    <property type="evidence" value="ECO:0007669"/>
    <property type="project" value="UniProtKB-EC"/>
</dbReference>
<dbReference type="CDD" id="cd09143">
    <property type="entry name" value="PLDc_vPLD1_2_like_bac_2"/>
    <property type="match status" value="1"/>
</dbReference>
<evidence type="ECO:0000313" key="12">
    <source>
        <dbReference type="Proteomes" id="UP000030988"/>
    </source>
</evidence>
<sequence>MAEPFDDAPVEPGVWRFAKASRVRVVVDAADYFDLMQRAMLKARRRVLLIGWDFDTRIHLLRGRRWYQKGIKRQYPSRLGSFFVWLVRHNPELELKILKWGFGALKLGLRGTMLFDLARWFPHRRIDFKFDNAHPIGCSHHQKIVILDDTVAVCGGIDMTDRRWDTPEHRERDKRRRRPWGSLHGPWHDITMIMEGPIAGTLQDLARDRWRRAGGGELEPVENCAESAWPDPLDAHFTDVEVGIARTRAAYKDDEGISEIEELILSQIAGARHFIYAENQYFASRRIAEAICLRMAEPDPPEIVLVMPATADGWVEAKAMDPARDLLFRAVKEADHKNRFHLFIPYAGETSIYVHAKLTIIDDQIIRIGSANWNNRSMGLDSECDVFIDCTRPGNEGCGDTIRSVRLGLLGEHLDLQPDEVARLLEESGSMADMISGLGPDRVHTLRPYQRQDLSELEIDLATRQMLDPEEPAEMFAITPRRRGLFRAGSLLAGSMKRLRRRRRA</sequence>
<evidence type="ECO:0000256" key="5">
    <source>
        <dbReference type="ARBA" id="ARBA00022525"/>
    </source>
</evidence>
<dbReference type="RefSeq" id="WP_039094529.1">
    <property type="nucleotide sequence ID" value="NZ_JTDN01000001.1"/>
</dbReference>
<dbReference type="PROSITE" id="PS50035">
    <property type="entry name" value="PLD"/>
    <property type="match status" value="2"/>
</dbReference>
<dbReference type="EMBL" id="JTDN01000001">
    <property type="protein sequence ID" value="KHL25819.1"/>
    <property type="molecule type" value="Genomic_DNA"/>
</dbReference>
<dbReference type="SUPFAM" id="SSF56024">
    <property type="entry name" value="Phospholipase D/nuclease"/>
    <property type="match status" value="2"/>
</dbReference>
<evidence type="ECO:0000256" key="4">
    <source>
        <dbReference type="ARBA" id="ARBA00018392"/>
    </source>
</evidence>
<dbReference type="PANTHER" id="PTHR18896">
    <property type="entry name" value="PHOSPHOLIPASE D"/>
    <property type="match status" value="1"/>
</dbReference>
<dbReference type="Pfam" id="PF13091">
    <property type="entry name" value="PLDc_2"/>
    <property type="match status" value="1"/>
</dbReference>
<evidence type="ECO:0000256" key="6">
    <source>
        <dbReference type="ARBA" id="ARBA00022737"/>
    </source>
</evidence>
<dbReference type="GO" id="GO:0005576">
    <property type="term" value="C:extracellular region"/>
    <property type="evidence" value="ECO:0007669"/>
    <property type="project" value="UniProtKB-SubCell"/>
</dbReference>
<evidence type="ECO:0000259" key="10">
    <source>
        <dbReference type="PROSITE" id="PS50035"/>
    </source>
</evidence>
<dbReference type="SMART" id="SM00155">
    <property type="entry name" value="PLDc"/>
    <property type="match status" value="2"/>
</dbReference>
<feature type="domain" description="PLD phosphodiesterase" evidence="10">
    <location>
        <begin position="350"/>
        <end position="377"/>
    </location>
</feature>
<dbReference type="CDD" id="cd09140">
    <property type="entry name" value="PLDc_vPLD1_2_like_bac_1"/>
    <property type="match status" value="1"/>
</dbReference>
<dbReference type="Pfam" id="PF00614">
    <property type="entry name" value="PLDc"/>
    <property type="match status" value="1"/>
</dbReference>